<proteinExistence type="predicted"/>
<organism evidence="2 3">
    <name type="scientific">Paenibacillus monticola</name>
    <dbReference type="NCBI Taxonomy" id="2666075"/>
    <lineage>
        <taxon>Bacteria</taxon>
        <taxon>Bacillati</taxon>
        <taxon>Bacillota</taxon>
        <taxon>Bacilli</taxon>
        <taxon>Bacillales</taxon>
        <taxon>Paenibacillaceae</taxon>
        <taxon>Paenibacillus</taxon>
    </lineage>
</organism>
<feature type="region of interest" description="Disordered" evidence="1">
    <location>
        <begin position="1"/>
        <end position="27"/>
    </location>
</feature>
<dbReference type="Proteomes" id="UP000463051">
    <property type="component" value="Unassembled WGS sequence"/>
</dbReference>
<feature type="non-terminal residue" evidence="2">
    <location>
        <position position="827"/>
    </location>
</feature>
<feature type="region of interest" description="Disordered" evidence="1">
    <location>
        <begin position="75"/>
        <end position="312"/>
    </location>
</feature>
<accession>A0A7X2HBX4</accession>
<feature type="compositionally biased region" description="Basic and acidic residues" evidence="1">
    <location>
        <begin position="286"/>
        <end position="303"/>
    </location>
</feature>
<keyword evidence="3" id="KW-1185">Reference proteome</keyword>
<feature type="compositionally biased region" description="Polar residues" evidence="1">
    <location>
        <begin position="97"/>
        <end position="111"/>
    </location>
</feature>
<evidence type="ECO:0000313" key="2">
    <source>
        <dbReference type="EMBL" id="MRN57254.1"/>
    </source>
</evidence>
<keyword evidence="2" id="KW-0378">Hydrolase</keyword>
<dbReference type="EMBL" id="WJXB01000023">
    <property type="protein sequence ID" value="MRN57254.1"/>
    <property type="molecule type" value="Genomic_DNA"/>
</dbReference>
<keyword evidence="2" id="KW-0255">Endonuclease</keyword>
<evidence type="ECO:0000313" key="3">
    <source>
        <dbReference type="Proteomes" id="UP000463051"/>
    </source>
</evidence>
<protein>
    <submittedName>
        <fullName evidence="2">HNH endonuclease</fullName>
    </submittedName>
</protein>
<dbReference type="GO" id="GO:0004519">
    <property type="term" value="F:endonuclease activity"/>
    <property type="evidence" value="ECO:0007669"/>
    <property type="project" value="UniProtKB-KW"/>
</dbReference>
<feature type="compositionally biased region" description="Polar residues" evidence="1">
    <location>
        <begin position="540"/>
        <end position="559"/>
    </location>
</feature>
<feature type="compositionally biased region" description="Basic and acidic residues" evidence="1">
    <location>
        <begin position="250"/>
        <end position="265"/>
    </location>
</feature>
<feature type="compositionally biased region" description="Basic and acidic residues" evidence="1">
    <location>
        <begin position="219"/>
        <end position="241"/>
    </location>
</feature>
<feature type="compositionally biased region" description="Polar residues" evidence="1">
    <location>
        <begin position="132"/>
        <end position="173"/>
    </location>
</feature>
<feature type="region of interest" description="Disordered" evidence="1">
    <location>
        <begin position="586"/>
        <end position="641"/>
    </location>
</feature>
<name>A0A7X2HBX4_9BACL</name>
<keyword evidence="2" id="KW-0540">Nuclease</keyword>
<reference evidence="2 3" key="1">
    <citation type="submission" date="2019-11" db="EMBL/GenBank/DDBJ databases">
        <title>Paenibacillus monticola sp. nov., a novel PGPR strain isolated from mountain sample in China.</title>
        <authorList>
            <person name="Zhao Q."/>
            <person name="Li H.-P."/>
            <person name="Zhang J.-L."/>
        </authorList>
    </citation>
    <scope>NUCLEOTIDE SEQUENCE [LARGE SCALE GENOMIC DNA]</scope>
    <source>
        <strain evidence="2 3">LC-T2</strain>
    </source>
</reference>
<evidence type="ECO:0000256" key="1">
    <source>
        <dbReference type="SAM" id="MobiDB-lite"/>
    </source>
</evidence>
<feature type="compositionally biased region" description="Basic and acidic residues" evidence="1">
    <location>
        <begin position="627"/>
        <end position="641"/>
    </location>
</feature>
<dbReference type="AlphaFoldDB" id="A0A7X2HBX4"/>
<feature type="compositionally biased region" description="Low complexity" evidence="1">
    <location>
        <begin position="267"/>
        <end position="285"/>
    </location>
</feature>
<feature type="region of interest" description="Disordered" evidence="1">
    <location>
        <begin position="436"/>
        <end position="488"/>
    </location>
</feature>
<feature type="region of interest" description="Disordered" evidence="1">
    <location>
        <begin position="539"/>
        <end position="568"/>
    </location>
</feature>
<comment type="caution">
    <text evidence="2">The sequence shown here is derived from an EMBL/GenBank/DDBJ whole genome shotgun (WGS) entry which is preliminary data.</text>
</comment>
<sequence length="827" mass="87822">MQTQATVSKEKEKISSGHKPYSNSQVFVRPAVAKQPDPVEIIRRVRQNPASLSREDKLALQRTLGNRAVVQLLSSLKDSREEGKTKNAVETKPVEQGQGSPENTQADQNQEPALPELVQEAPSTAAELPANEQKQPQEQNPVSAQAEVQQVSTQTEMKTQQNEKSNMTAQSNGGLKVWVKTPAGGSPSGTGDSKGVADQGKAAAKDKTVAAQQAIEEEAAPKGKEAEKDQPAEAKDAKNAKESTASMGGKETKPADEAKEAKGESAGKGAAKEPSLGDALGALAGDGKEEPAKAKKVSIRGEDPGQILDQLTQVQPTELGDAYAQAVNVSAGAFAKQKQKTKQGMPAVPAPTGLKGKVLQARKKPGTLKHAAPEGFKSERSGGAAIAGNLNKMNIGSSGSEGNPEAIMGEIRSAAAEPPGISMTGEADPSQLEGFNQEASQQVRAAKQAETGQINNPFGESDIYPEPDGSTLKSSTELQGGNVPGAKKLPVLGIPADMTAGLNHSLAPEMKKQLGAKQAEYSKEKEKFDSKVLISKADSHTQIQQAEADTKNKQLSQQAGAKAEVDNLRGEWKNELDTAEADYAGQAGAAAQQKKGEINSVRTEKEREAQKKQSEAEREATQAYSKAKKDADGKHEEEKAKEEKKGGFLGWVKGKLEAVVDLVKKAVNFIFEGLRKAVKFIFDKAKQAVLGIIELGRKLITTLIKGLGTLLKKLVSVVFAKFPGIAAKICSKIDGVVDKAIKAVKQLAQKLKNKVTQVMDFLAAKVDQALAAVQNFYTKLISTLGNLLIATFLDVLARIGALGKAAKRSLSHLEGKMWEYLLGVDIS</sequence>
<feature type="compositionally biased region" description="Basic and acidic residues" evidence="1">
    <location>
        <begin position="77"/>
        <end position="93"/>
    </location>
</feature>
<gene>
    <name evidence="2" type="ORF">GJB61_30440</name>
</gene>
<feature type="compositionally biased region" description="Basic and acidic residues" evidence="1">
    <location>
        <begin position="594"/>
        <end position="620"/>
    </location>
</feature>